<protein>
    <submittedName>
        <fullName evidence="1">Uncharacterized protein</fullName>
    </submittedName>
</protein>
<dbReference type="InterPro" id="IPR036056">
    <property type="entry name" value="Fibrinogen-like_C"/>
</dbReference>
<organism evidence="1 2">
    <name type="scientific">Paramuricea clavata</name>
    <name type="common">Red gorgonian</name>
    <name type="synonym">Violescent sea-whip</name>
    <dbReference type="NCBI Taxonomy" id="317549"/>
    <lineage>
        <taxon>Eukaryota</taxon>
        <taxon>Metazoa</taxon>
        <taxon>Cnidaria</taxon>
        <taxon>Anthozoa</taxon>
        <taxon>Octocorallia</taxon>
        <taxon>Malacalcyonacea</taxon>
        <taxon>Plexauridae</taxon>
        <taxon>Paramuricea</taxon>
    </lineage>
</organism>
<sequence>MNFLCLAAVVLCGMRFYAESKIWVVKGYDPGSCNQQSHLKEVLVKDRNDDDKILICVRENNVYKWTSLDGSNTLGEFINPAYDCSHVINQDPQAKDGFYWINLKVLDAKKIWCDMTTDDGGYALLGRKTTPETWTLPSNNTPVHPYGPPHWLSSIGDAQIMDFRVQIATSDNLKATKAHWSYRLKSKRPLKQLMQKSKDCGWSSAGIAHVAYVKDLQTDTIVSHNFSCSKFGYGHSPATGFGWVSMNECLGKPCPWGYAKKDKDSQHDYSGAFSYSVVEKISGMERGATAFIGCDGHKCCGCFGPLGGRKNYCSQSCNHAINGGTVTDKVFAWFWVRFSLPKSRIVWKKCMEYKAKGNNGKLVWYKFVGDSAVPVE</sequence>
<dbReference type="AlphaFoldDB" id="A0A7D9L422"/>
<dbReference type="SUPFAM" id="SSF56496">
    <property type="entry name" value="Fibrinogen C-terminal domain-like"/>
    <property type="match status" value="1"/>
</dbReference>
<dbReference type="Gene3D" id="2.60.120.1000">
    <property type="match status" value="1"/>
</dbReference>
<evidence type="ECO:0000313" key="1">
    <source>
        <dbReference type="EMBL" id="CAB4025356.1"/>
    </source>
</evidence>
<accession>A0A7D9L422</accession>
<dbReference type="EMBL" id="CACRXK020013561">
    <property type="protein sequence ID" value="CAB4025356.1"/>
    <property type="molecule type" value="Genomic_DNA"/>
</dbReference>
<comment type="caution">
    <text evidence="1">The sequence shown here is derived from an EMBL/GenBank/DDBJ whole genome shotgun (WGS) entry which is preliminary data.</text>
</comment>
<name>A0A7D9L422_PARCT</name>
<dbReference type="Proteomes" id="UP001152795">
    <property type="component" value="Unassembled WGS sequence"/>
</dbReference>
<feature type="non-terminal residue" evidence="1">
    <location>
        <position position="1"/>
    </location>
</feature>
<dbReference type="OrthoDB" id="5971203at2759"/>
<keyword evidence="2" id="KW-1185">Reference proteome</keyword>
<reference evidence="1" key="1">
    <citation type="submission" date="2020-04" db="EMBL/GenBank/DDBJ databases">
        <authorList>
            <person name="Alioto T."/>
            <person name="Alioto T."/>
            <person name="Gomez Garrido J."/>
        </authorList>
    </citation>
    <scope>NUCLEOTIDE SEQUENCE</scope>
    <source>
        <strain evidence="1">A484AB</strain>
    </source>
</reference>
<gene>
    <name evidence="1" type="ORF">PACLA_8A028490</name>
</gene>
<dbReference type="NCBIfam" id="NF040941">
    <property type="entry name" value="GGGWT_bact"/>
    <property type="match status" value="1"/>
</dbReference>
<proteinExistence type="predicted"/>
<evidence type="ECO:0000313" key="2">
    <source>
        <dbReference type="Proteomes" id="UP001152795"/>
    </source>
</evidence>